<dbReference type="GO" id="GO:0032259">
    <property type="term" value="P:methylation"/>
    <property type="evidence" value="ECO:0007669"/>
    <property type="project" value="UniProtKB-KW"/>
</dbReference>
<dbReference type="Pfam" id="PF18125">
    <property type="entry name" value="RlmM_FDX"/>
    <property type="match status" value="1"/>
</dbReference>
<evidence type="ECO:0000256" key="8">
    <source>
        <dbReference type="PIRSR" id="PIRSR028774-2"/>
    </source>
</evidence>
<protein>
    <recommendedName>
        <fullName evidence="6">Ribosomal RNA large subunit methyltransferase M</fullName>
        <ecNumber evidence="6">2.1.1.186</ecNumber>
    </recommendedName>
    <alternativeName>
        <fullName evidence="6">23S rRNA (cytidine2498-2'-O)-methyltransferase</fullName>
    </alternativeName>
    <alternativeName>
        <fullName evidence="6">23S rRNA 2'-O-ribose methyltransferase RlmM</fullName>
    </alternativeName>
</protein>
<keyword evidence="13" id="KW-1185">Reference proteome</keyword>
<evidence type="ECO:0000313" key="13">
    <source>
        <dbReference type="Proteomes" id="UP000586119"/>
    </source>
</evidence>
<evidence type="ECO:0000256" key="5">
    <source>
        <dbReference type="ARBA" id="ARBA00022691"/>
    </source>
</evidence>
<dbReference type="InterPro" id="IPR029063">
    <property type="entry name" value="SAM-dependent_MTases_sf"/>
</dbReference>
<dbReference type="Gene3D" id="3.30.2300.20">
    <property type="match status" value="1"/>
</dbReference>
<dbReference type="PANTHER" id="PTHR37524">
    <property type="entry name" value="RIBOSOMAL RNA LARGE SUBUNIT METHYLTRANSFERASE M"/>
    <property type="match status" value="1"/>
</dbReference>
<feature type="binding site" evidence="6 8">
    <location>
        <position position="213"/>
    </location>
    <ligand>
        <name>S-adenosyl-L-methionine</name>
        <dbReference type="ChEBI" id="CHEBI:59789"/>
    </ligand>
</feature>
<comment type="caution">
    <text evidence="12">The sequence shown here is derived from an EMBL/GenBank/DDBJ whole genome shotgun (WGS) entry which is preliminary data.</text>
</comment>
<dbReference type="SUPFAM" id="SSF53335">
    <property type="entry name" value="S-adenosyl-L-methionine-dependent methyltransferases"/>
    <property type="match status" value="1"/>
</dbReference>
<comment type="catalytic activity">
    <reaction evidence="6">
        <text>cytidine(2498) in 23S rRNA + S-adenosyl-L-methionine = 2'-O-methylcytidine(2498) in 23S rRNA + S-adenosyl-L-homocysteine + H(+)</text>
        <dbReference type="Rhea" id="RHEA:42788"/>
        <dbReference type="Rhea" id="RHEA-COMP:10244"/>
        <dbReference type="Rhea" id="RHEA-COMP:10245"/>
        <dbReference type="ChEBI" id="CHEBI:15378"/>
        <dbReference type="ChEBI" id="CHEBI:57856"/>
        <dbReference type="ChEBI" id="CHEBI:59789"/>
        <dbReference type="ChEBI" id="CHEBI:74495"/>
        <dbReference type="ChEBI" id="CHEBI:82748"/>
        <dbReference type="EC" id="2.1.1.186"/>
    </reaction>
</comment>
<dbReference type="InterPro" id="IPR002877">
    <property type="entry name" value="RNA_MeTrfase_FtsJ_dom"/>
</dbReference>
<keyword evidence="2 6" id="KW-0698">rRNA processing</keyword>
<comment type="subcellular location">
    <subcellularLocation>
        <location evidence="6">Cytoplasm</location>
    </subcellularLocation>
</comment>
<feature type="domain" description="RlmM ferredoxin-like" evidence="10">
    <location>
        <begin position="34"/>
        <end position="99"/>
    </location>
</feature>
<proteinExistence type="inferred from homology"/>
<evidence type="ECO:0000256" key="6">
    <source>
        <dbReference type="HAMAP-Rule" id="MF_01551"/>
    </source>
</evidence>
<keyword evidence="4 6" id="KW-0808">Transferase</keyword>
<dbReference type="NCBIfam" id="NF008734">
    <property type="entry name" value="PRK11760.1"/>
    <property type="match status" value="1"/>
</dbReference>
<comment type="similarity">
    <text evidence="6">Belongs to the class I-like SAM-binding methyltransferase superfamily. RNA methyltransferase RlmE family. RlmM subfamily.</text>
</comment>
<evidence type="ECO:0000256" key="2">
    <source>
        <dbReference type="ARBA" id="ARBA00022552"/>
    </source>
</evidence>
<keyword evidence="3 6" id="KW-0489">Methyltransferase</keyword>
<feature type="domain" description="Ribosomal RNA large subunit methyltransferase M THUMP-like" evidence="11">
    <location>
        <begin position="111"/>
        <end position="189"/>
    </location>
</feature>
<dbReference type="Pfam" id="PF21239">
    <property type="entry name" value="RLMM_N"/>
    <property type="match status" value="1"/>
</dbReference>
<dbReference type="GO" id="GO:0008757">
    <property type="term" value="F:S-adenosylmethionine-dependent methyltransferase activity"/>
    <property type="evidence" value="ECO:0007669"/>
    <property type="project" value="UniProtKB-UniRule"/>
</dbReference>
<feature type="binding site" evidence="6 8">
    <location>
        <position position="301"/>
    </location>
    <ligand>
        <name>S-adenosyl-L-methionine</name>
        <dbReference type="ChEBI" id="CHEBI:59789"/>
    </ligand>
</feature>
<dbReference type="EC" id="2.1.1.186" evidence="6"/>
<keyword evidence="1 6" id="KW-0963">Cytoplasm</keyword>
<dbReference type="Proteomes" id="UP000586119">
    <property type="component" value="Unassembled WGS sequence"/>
</dbReference>
<reference evidence="12 13" key="1">
    <citation type="journal article" date="2015" name="Int. J. Syst. Evol. Microbiol.">
        <title>Halomonas salicampi sp. nov., a halotolerant and alkalitolerant bacterium isolated from a saltern soil.</title>
        <authorList>
            <person name="Lee J.C."/>
            <person name="Kim Y.S."/>
            <person name="Yun B.S."/>
            <person name="Whang K.S."/>
        </authorList>
    </citation>
    <scope>NUCLEOTIDE SEQUENCE [LARGE SCALE GENOMIC DNA]</scope>
    <source>
        <strain evidence="12 13">BH103</strain>
    </source>
</reference>
<dbReference type="PANTHER" id="PTHR37524:SF2">
    <property type="entry name" value="RIBOSOMAL RNA METHYLTRANSFERASE FTSJ DOMAIN-CONTAINING PROTEIN"/>
    <property type="match status" value="1"/>
</dbReference>
<dbReference type="Pfam" id="PF01728">
    <property type="entry name" value="FtsJ"/>
    <property type="match status" value="1"/>
</dbReference>
<dbReference type="HAMAP" id="MF_01551">
    <property type="entry name" value="23SrRNA_methyltr_M"/>
    <property type="match status" value="1"/>
</dbReference>
<comment type="function">
    <text evidence="6">Catalyzes the 2'-O-methylation at nucleotide C2498 in 23S rRNA.</text>
</comment>
<feature type="active site" description="Proton acceptor" evidence="6 7">
    <location>
        <position position="330"/>
    </location>
</feature>
<feature type="binding site" evidence="6 8">
    <location>
        <position position="285"/>
    </location>
    <ligand>
        <name>S-adenosyl-L-methionine</name>
        <dbReference type="ChEBI" id="CHEBI:59789"/>
    </ligand>
</feature>
<evidence type="ECO:0000256" key="7">
    <source>
        <dbReference type="PIRSR" id="PIRSR028774-1"/>
    </source>
</evidence>
<evidence type="ECO:0000256" key="1">
    <source>
        <dbReference type="ARBA" id="ARBA00022490"/>
    </source>
</evidence>
<dbReference type="GO" id="GO:0006364">
    <property type="term" value="P:rRNA processing"/>
    <property type="evidence" value="ECO:0007669"/>
    <property type="project" value="UniProtKB-UniRule"/>
</dbReference>
<dbReference type="AlphaFoldDB" id="A0A7Z0LNZ3"/>
<dbReference type="InterPro" id="IPR011224">
    <property type="entry name" value="rRNA_MeTrfase_M"/>
</dbReference>
<gene>
    <name evidence="6 12" type="primary">rlmM</name>
    <name evidence="12" type="ORF">HZS81_17040</name>
</gene>
<evidence type="ECO:0000259" key="11">
    <source>
        <dbReference type="Pfam" id="PF21239"/>
    </source>
</evidence>
<dbReference type="InterPro" id="IPR048646">
    <property type="entry name" value="RlmM_THUMP-like"/>
</dbReference>
<name>A0A7Z0LNZ3_9GAMM</name>
<evidence type="ECO:0000256" key="4">
    <source>
        <dbReference type="ARBA" id="ARBA00022679"/>
    </source>
</evidence>
<evidence type="ECO:0000313" key="12">
    <source>
        <dbReference type="EMBL" id="NYS62463.1"/>
    </source>
</evidence>
<sequence>MPRESYRVFYARLFIKWQVNQKGRSVAHAVPSTWLVYCRPGFEKAVLAELQYHAGVHGVLCVEESGDGWASLTRKNEEPINTLHRLAAFDLLIFARQSLVAVPELTLSREDRLSPIVDQLLEAGWSFDAIWHETPDTNDGKALSRLLKALSRPLESTLKKRGALRRKAGGRRLHVFWKSGTCVQLGMSFPGNRSELPGGIRRLRSPSRAPSRSTLKLEEAWHEFIPKQEWEQRLSPHMTAADLGAAPGGWTWQLVQKGMYVYAIDNGPINADLMASGQVDHLKEDGFTWEPPQRLDWLVCDIVDKPMRVLAMVERWLVRRWCKEAVFNLKLPMKKRWEEVTKCLSHLESSLHQAGVKSRIRCRHLYHDREEVTVHVRLES</sequence>
<evidence type="ECO:0000259" key="9">
    <source>
        <dbReference type="Pfam" id="PF01728"/>
    </source>
</evidence>
<dbReference type="GO" id="GO:0005737">
    <property type="term" value="C:cytoplasm"/>
    <property type="evidence" value="ECO:0007669"/>
    <property type="project" value="UniProtKB-SubCell"/>
</dbReference>
<comment type="subunit">
    <text evidence="6">Monomer.</text>
</comment>
<dbReference type="PIRSF" id="PIRSF028774">
    <property type="entry name" value="UCP028774"/>
    <property type="match status" value="1"/>
</dbReference>
<keyword evidence="5 6" id="KW-0949">S-adenosyl-L-methionine</keyword>
<dbReference type="Gene3D" id="3.30.70.2810">
    <property type="match status" value="1"/>
</dbReference>
<dbReference type="Gene3D" id="3.40.50.150">
    <property type="entry name" value="Vaccinia Virus protein VP39"/>
    <property type="match status" value="1"/>
</dbReference>
<dbReference type="EMBL" id="JACCDF010000020">
    <property type="protein sequence ID" value="NYS62463.1"/>
    <property type="molecule type" value="Genomic_DNA"/>
</dbReference>
<evidence type="ECO:0000259" key="10">
    <source>
        <dbReference type="Pfam" id="PF18125"/>
    </source>
</evidence>
<evidence type="ECO:0000256" key="3">
    <source>
        <dbReference type="ARBA" id="ARBA00022603"/>
    </source>
</evidence>
<feature type="domain" description="Ribosomal RNA methyltransferase FtsJ" evidence="9">
    <location>
        <begin position="211"/>
        <end position="303"/>
    </location>
</feature>
<organism evidence="12 13">
    <name type="scientific">Vreelandella salicampi</name>
    <dbReference type="NCBI Taxonomy" id="1449798"/>
    <lineage>
        <taxon>Bacteria</taxon>
        <taxon>Pseudomonadati</taxon>
        <taxon>Pseudomonadota</taxon>
        <taxon>Gammaproteobacteria</taxon>
        <taxon>Oceanospirillales</taxon>
        <taxon>Halomonadaceae</taxon>
        <taxon>Vreelandella</taxon>
    </lineage>
</organism>
<accession>A0A7Z0LNZ3</accession>
<feature type="binding site" evidence="6 8">
    <location>
        <begin position="246"/>
        <end position="249"/>
    </location>
    <ligand>
        <name>S-adenosyl-L-methionine</name>
        <dbReference type="ChEBI" id="CHEBI:59789"/>
    </ligand>
</feature>
<dbReference type="InterPro" id="IPR040739">
    <property type="entry name" value="RlmM_FDX"/>
</dbReference>
<feature type="binding site" evidence="6 8">
    <location>
        <position position="265"/>
    </location>
    <ligand>
        <name>S-adenosyl-L-methionine</name>
        <dbReference type="ChEBI" id="CHEBI:59789"/>
    </ligand>
</feature>